<protein>
    <submittedName>
        <fullName evidence="3">Uncharacterized protein</fullName>
    </submittedName>
</protein>
<feature type="coiled-coil region" evidence="2">
    <location>
        <begin position="416"/>
        <end position="465"/>
    </location>
</feature>
<accession>A0A1X3DGJ0</accession>
<dbReference type="EMBL" id="MTBO01000001">
    <property type="protein sequence ID" value="OSI18811.1"/>
    <property type="molecule type" value="Genomic_DNA"/>
</dbReference>
<evidence type="ECO:0000313" key="3">
    <source>
        <dbReference type="EMBL" id="OSI18811.1"/>
    </source>
</evidence>
<gene>
    <name evidence="3" type="ORF">BWD09_00695</name>
</gene>
<dbReference type="AlphaFoldDB" id="A0A1X3DGJ0"/>
<evidence type="ECO:0000313" key="4">
    <source>
        <dbReference type="Proteomes" id="UP000193118"/>
    </source>
</evidence>
<dbReference type="Proteomes" id="UP000193118">
    <property type="component" value="Unassembled WGS sequence"/>
</dbReference>
<dbReference type="RefSeq" id="WP_085364817.1">
    <property type="nucleotide sequence ID" value="NZ_CAUJPZ010000043.1"/>
</dbReference>
<dbReference type="PANTHER" id="PTHR38007">
    <property type="entry name" value="CRISPR SYSTEM CMS PROTEIN CSM5"/>
    <property type="match status" value="1"/>
</dbReference>
<dbReference type="OrthoDB" id="9813956at2"/>
<sequence length="553" mass="61777">MSQAFLTPYRLFLTPLSPIHLGSGEDYEPTNYVISDGVLYAFDPAQAALNPQQRSELQEAAQSGKIDRIQQYFDKHAQTFADSAYKAVAVSTALENEYKERIGKVANRETGGKNVYNRLDIERTIVNPITHQPYIPGSAFKGCLRTALLERMVGKHAPQPKPTSRDAGRFESNYLGSFASDGLRLLKTADFMPAGDVATQIQYATNHKKKRVVKDGNTVEAKGATGRRETIQHGQYRAFAATCTIQHLLLQHHPHIKQPQKSLPENRVQPENLQQLAIDANRYHIKRFEQECSQLEERNLIAPDWLRHTRNLLAQLTPQLQKGSMMLVRLGKHGGAESKTIDGLAQIKIMQGKGQKPVFEPKTKTVWLAAQSAAETHGLLPFGWALIEIDPPSDNHALQQWCEHNSSHLAAIRGTQAALAERRQQAAAAAAELQAQAQAAEQERIAQEQREAAEAERRQTELAAMSPAERLIAEWLEQLAAFVYDPRNQQAHTELYQSLLAALKQAAETFVAAEQKTVAEALSFKTMQEVQPSLFVGKREKEIKAVLRRLRGE</sequence>
<proteinExistence type="predicted"/>
<name>A0A1X3DGJ0_9NEIS</name>
<dbReference type="PANTHER" id="PTHR38007:SF1">
    <property type="entry name" value="CRISPR SYSTEM CMS PROTEIN CSM5"/>
    <property type="match status" value="1"/>
</dbReference>
<comment type="caution">
    <text evidence="3">The sequence shown here is derived from an EMBL/GenBank/DDBJ whole genome shotgun (WGS) entry which is preliminary data.</text>
</comment>
<evidence type="ECO:0000256" key="1">
    <source>
        <dbReference type="ARBA" id="ARBA00022884"/>
    </source>
</evidence>
<dbReference type="STRING" id="194197.BWD09_00695"/>
<keyword evidence="2" id="KW-0175">Coiled coil</keyword>
<organism evidence="3 4">
    <name type="scientific">Neisseria dentiae</name>
    <dbReference type="NCBI Taxonomy" id="194197"/>
    <lineage>
        <taxon>Bacteria</taxon>
        <taxon>Pseudomonadati</taxon>
        <taxon>Pseudomonadota</taxon>
        <taxon>Betaproteobacteria</taxon>
        <taxon>Neisseriales</taxon>
        <taxon>Neisseriaceae</taxon>
        <taxon>Neisseria</taxon>
    </lineage>
</organism>
<dbReference type="GO" id="GO:0003723">
    <property type="term" value="F:RNA binding"/>
    <property type="evidence" value="ECO:0007669"/>
    <property type="project" value="UniProtKB-KW"/>
</dbReference>
<keyword evidence="4" id="KW-1185">Reference proteome</keyword>
<keyword evidence="1" id="KW-0694">RNA-binding</keyword>
<evidence type="ECO:0000256" key="2">
    <source>
        <dbReference type="SAM" id="Coils"/>
    </source>
</evidence>
<dbReference type="InterPro" id="IPR010173">
    <property type="entry name" value="CRISPR-assoc_Csm5"/>
</dbReference>
<reference evidence="4" key="1">
    <citation type="submission" date="2017-01" db="EMBL/GenBank/DDBJ databases">
        <authorList>
            <person name="Wolfgang W.J."/>
            <person name="Cole J."/>
            <person name="Wroblewski D."/>
            <person name="Mcginnis J."/>
            <person name="Musser K.A."/>
        </authorList>
    </citation>
    <scope>NUCLEOTIDE SEQUENCE [LARGE SCALE GENOMIC DNA]</scope>
    <source>
        <strain evidence="4">DSM 19151</strain>
    </source>
</reference>
<dbReference type="GeneID" id="94580600"/>